<feature type="domain" description="Response regulatory" evidence="2">
    <location>
        <begin position="3"/>
        <end position="116"/>
    </location>
</feature>
<dbReference type="PANTHER" id="PTHR37299">
    <property type="entry name" value="TRANSCRIPTIONAL REGULATOR-RELATED"/>
    <property type="match status" value="1"/>
</dbReference>
<dbReference type="InterPro" id="IPR011006">
    <property type="entry name" value="CheY-like_superfamily"/>
</dbReference>
<comment type="caution">
    <text evidence="3">The sequence shown here is derived from an EMBL/GenBank/DDBJ whole genome shotgun (WGS) entry which is preliminary data.</text>
</comment>
<dbReference type="InterPro" id="IPR046947">
    <property type="entry name" value="LytR-like"/>
</dbReference>
<dbReference type="PANTHER" id="PTHR37299:SF1">
    <property type="entry name" value="STAGE 0 SPORULATION PROTEIN A HOMOLOG"/>
    <property type="match status" value="1"/>
</dbReference>
<evidence type="ECO:0000256" key="1">
    <source>
        <dbReference type="PROSITE-ProRule" id="PRU00169"/>
    </source>
</evidence>
<dbReference type="Proteomes" id="UP000484164">
    <property type="component" value="Unassembled WGS sequence"/>
</dbReference>
<dbReference type="Gene3D" id="2.40.50.1020">
    <property type="entry name" value="LytTr DNA-binding domain"/>
    <property type="match status" value="1"/>
</dbReference>
<dbReference type="SMART" id="SM00850">
    <property type="entry name" value="LytTR"/>
    <property type="match status" value="1"/>
</dbReference>
<dbReference type="Pfam" id="PF04397">
    <property type="entry name" value="LytTR"/>
    <property type="match status" value="1"/>
</dbReference>
<keyword evidence="1" id="KW-0597">Phosphoprotein</keyword>
<evidence type="ECO:0000313" key="4">
    <source>
        <dbReference type="Proteomes" id="UP000484164"/>
    </source>
</evidence>
<dbReference type="InterPro" id="IPR001789">
    <property type="entry name" value="Sig_transdc_resp-reg_receiver"/>
</dbReference>
<name>A0A6L3ZGK7_9FLAO</name>
<dbReference type="EMBL" id="WBVQ01000002">
    <property type="protein sequence ID" value="KAB2816592.1"/>
    <property type="molecule type" value="Genomic_DNA"/>
</dbReference>
<accession>A0A6L3ZGK7</accession>
<dbReference type="SMART" id="SM00448">
    <property type="entry name" value="REC"/>
    <property type="match status" value="1"/>
</dbReference>
<evidence type="ECO:0000259" key="2">
    <source>
        <dbReference type="PROSITE" id="PS50110"/>
    </source>
</evidence>
<protein>
    <submittedName>
        <fullName evidence="3">Response regulator transcription factor</fullName>
    </submittedName>
</protein>
<feature type="modified residue" description="4-aspartylphosphate" evidence="1">
    <location>
        <position position="55"/>
    </location>
</feature>
<dbReference type="PROSITE" id="PS50110">
    <property type="entry name" value="RESPONSE_REGULATORY"/>
    <property type="match status" value="1"/>
</dbReference>
<reference evidence="3 4" key="1">
    <citation type="submission" date="2019-10" db="EMBL/GenBank/DDBJ databases">
        <title>Genome sequence of Phaeocystidibacter marisrubri JCM30614 (type strain).</title>
        <authorList>
            <person name="Bowman J.P."/>
        </authorList>
    </citation>
    <scope>NUCLEOTIDE SEQUENCE [LARGE SCALE GENOMIC DNA]</scope>
    <source>
        <strain evidence="3 4">JCM 30614</strain>
    </source>
</reference>
<dbReference type="GO" id="GO:0003677">
    <property type="term" value="F:DNA binding"/>
    <property type="evidence" value="ECO:0007669"/>
    <property type="project" value="InterPro"/>
</dbReference>
<sequence length="250" mass="28265">MINAIIVDDEQDSIDTLTALVNTFLEDVEIVGTATDIRTAYGLIKSHEPELVFLDIEMGTDTGFDLLELLENTNFHLIFVTAHEKFALRAIRFSALDYLVKPVSPQELKRSVARLQHFGGPVDDVKKVKHMFTNLLTENRGHHKLSIPTLDGFEFVKVSDILYCKADGSYSHIYLKNGEKLTTSKNLKYYSEILSEYSFYRIHSATLINLMYLRKFSKSIGGYVIMEDGSELSVSKNRKSGLLEALSLNS</sequence>
<organism evidence="3 4">
    <name type="scientific">Phaeocystidibacter marisrubri</name>
    <dbReference type="NCBI Taxonomy" id="1577780"/>
    <lineage>
        <taxon>Bacteria</taxon>
        <taxon>Pseudomonadati</taxon>
        <taxon>Bacteroidota</taxon>
        <taxon>Flavobacteriia</taxon>
        <taxon>Flavobacteriales</taxon>
        <taxon>Phaeocystidibacteraceae</taxon>
        <taxon>Phaeocystidibacter</taxon>
    </lineage>
</organism>
<dbReference type="Gene3D" id="3.40.50.2300">
    <property type="match status" value="1"/>
</dbReference>
<keyword evidence="4" id="KW-1185">Reference proteome</keyword>
<gene>
    <name evidence="3" type="ORF">F8C82_12995</name>
</gene>
<dbReference type="OrthoDB" id="2168082at2"/>
<dbReference type="RefSeq" id="WP_151694019.1">
    <property type="nucleotide sequence ID" value="NZ_BMGX01000001.1"/>
</dbReference>
<dbReference type="SUPFAM" id="SSF52172">
    <property type="entry name" value="CheY-like"/>
    <property type="match status" value="1"/>
</dbReference>
<dbReference type="InterPro" id="IPR007492">
    <property type="entry name" value="LytTR_DNA-bd_dom"/>
</dbReference>
<dbReference type="GO" id="GO:0000156">
    <property type="term" value="F:phosphorelay response regulator activity"/>
    <property type="evidence" value="ECO:0007669"/>
    <property type="project" value="InterPro"/>
</dbReference>
<dbReference type="AlphaFoldDB" id="A0A6L3ZGK7"/>
<proteinExistence type="predicted"/>
<dbReference type="Pfam" id="PF00072">
    <property type="entry name" value="Response_reg"/>
    <property type="match status" value="1"/>
</dbReference>
<evidence type="ECO:0000313" key="3">
    <source>
        <dbReference type="EMBL" id="KAB2816592.1"/>
    </source>
</evidence>